<evidence type="ECO:0000256" key="4">
    <source>
        <dbReference type="ARBA" id="ARBA00022692"/>
    </source>
</evidence>
<comment type="caution">
    <text evidence="9">The sequence shown here is derived from an EMBL/GenBank/DDBJ whole genome shotgun (WGS) entry which is preliminary data.</text>
</comment>
<dbReference type="InterPro" id="IPR032816">
    <property type="entry name" value="VTT_dom"/>
</dbReference>
<dbReference type="Proteomes" id="UP000225548">
    <property type="component" value="Unassembled WGS sequence"/>
</dbReference>
<evidence type="ECO:0000256" key="2">
    <source>
        <dbReference type="ARBA" id="ARBA00010792"/>
    </source>
</evidence>
<name>A0A2A9E9U3_9MICO</name>
<evidence type="ECO:0000259" key="8">
    <source>
        <dbReference type="Pfam" id="PF09335"/>
    </source>
</evidence>
<dbReference type="Pfam" id="PF09335">
    <property type="entry name" value="VTT_dom"/>
    <property type="match status" value="1"/>
</dbReference>
<feature type="domain" description="VTT" evidence="8">
    <location>
        <begin position="54"/>
        <end position="181"/>
    </location>
</feature>
<comment type="similarity">
    <text evidence="2 7">Belongs to the DedA family.</text>
</comment>
<evidence type="ECO:0000256" key="1">
    <source>
        <dbReference type="ARBA" id="ARBA00004651"/>
    </source>
</evidence>
<reference evidence="9 10" key="1">
    <citation type="submission" date="2017-10" db="EMBL/GenBank/DDBJ databases">
        <title>Sequencing the genomes of 1000 actinobacteria strains.</title>
        <authorList>
            <person name="Klenk H.-P."/>
        </authorList>
    </citation>
    <scope>NUCLEOTIDE SEQUENCE [LARGE SCALE GENOMIC DNA]</scope>
    <source>
        <strain evidence="9 10">DSM 18966</strain>
    </source>
</reference>
<feature type="transmembrane region" description="Helical" evidence="7">
    <location>
        <begin position="195"/>
        <end position="213"/>
    </location>
</feature>
<evidence type="ECO:0000256" key="7">
    <source>
        <dbReference type="RuleBase" id="RU367016"/>
    </source>
</evidence>
<protein>
    <submittedName>
        <fullName evidence="9">Membrane-associated protein</fullName>
    </submittedName>
</protein>
<dbReference type="PANTHER" id="PTHR30353:SF0">
    <property type="entry name" value="TRANSMEMBRANE PROTEIN"/>
    <property type="match status" value="1"/>
</dbReference>
<dbReference type="InterPro" id="IPR032818">
    <property type="entry name" value="DedA-like"/>
</dbReference>
<dbReference type="GO" id="GO:0005886">
    <property type="term" value="C:plasma membrane"/>
    <property type="evidence" value="ECO:0007669"/>
    <property type="project" value="UniProtKB-SubCell"/>
</dbReference>
<evidence type="ECO:0000256" key="3">
    <source>
        <dbReference type="ARBA" id="ARBA00022475"/>
    </source>
</evidence>
<sequence length="253" mass="27554">MTTVDLFVTASDQVVALGPSWLNADSLISSFGTYALIGIAVVVFIETGLLFPFLPGDSLLFTAGMLVARDELDFPLWLLCALLFVAAFAGDQVAYFIGRRVGPKIFNKPDSRFFKQEYITQTNAFFVKYGGRSIILARFVPFVRTYAPVAAGVGKMPYRHFVSFNVIGALLWGVGITLLGYFLGQITFVHDNIEAILVLIVFVSVIPVILEVGRGWLAKRKEAAVLPAAEEKVAVAPIGEAPRPGHPGDEAQR</sequence>
<evidence type="ECO:0000313" key="10">
    <source>
        <dbReference type="Proteomes" id="UP000225548"/>
    </source>
</evidence>
<dbReference type="AlphaFoldDB" id="A0A2A9E9U3"/>
<keyword evidence="10" id="KW-1185">Reference proteome</keyword>
<evidence type="ECO:0000256" key="6">
    <source>
        <dbReference type="ARBA" id="ARBA00023136"/>
    </source>
</evidence>
<keyword evidence="4 7" id="KW-0812">Transmembrane</keyword>
<keyword evidence="3 7" id="KW-1003">Cell membrane</keyword>
<dbReference type="EMBL" id="PDJG01000001">
    <property type="protein sequence ID" value="PFG35045.1"/>
    <property type="molecule type" value="Genomic_DNA"/>
</dbReference>
<gene>
    <name evidence="9" type="ORF">ATL42_2978</name>
</gene>
<dbReference type="RefSeq" id="WP_245862599.1">
    <property type="nucleotide sequence ID" value="NZ_PDJG01000001.1"/>
</dbReference>
<accession>A0A2A9E9U3</accession>
<proteinExistence type="inferred from homology"/>
<dbReference type="PANTHER" id="PTHR30353">
    <property type="entry name" value="INNER MEMBRANE PROTEIN DEDA-RELATED"/>
    <property type="match status" value="1"/>
</dbReference>
<evidence type="ECO:0000256" key="5">
    <source>
        <dbReference type="ARBA" id="ARBA00022989"/>
    </source>
</evidence>
<evidence type="ECO:0000313" key="9">
    <source>
        <dbReference type="EMBL" id="PFG35045.1"/>
    </source>
</evidence>
<feature type="transmembrane region" description="Helical" evidence="7">
    <location>
        <begin position="74"/>
        <end position="98"/>
    </location>
</feature>
<keyword evidence="5 7" id="KW-1133">Transmembrane helix</keyword>
<keyword evidence="6 7" id="KW-0472">Membrane</keyword>
<organism evidence="9 10">
    <name type="scientific">Sanguibacter antarcticus</name>
    <dbReference type="NCBI Taxonomy" id="372484"/>
    <lineage>
        <taxon>Bacteria</taxon>
        <taxon>Bacillati</taxon>
        <taxon>Actinomycetota</taxon>
        <taxon>Actinomycetes</taxon>
        <taxon>Micrococcales</taxon>
        <taxon>Sanguibacteraceae</taxon>
        <taxon>Sanguibacter</taxon>
    </lineage>
</organism>
<comment type="subcellular location">
    <subcellularLocation>
        <location evidence="1 7">Cell membrane</location>
        <topology evidence="1 7">Multi-pass membrane protein</topology>
    </subcellularLocation>
</comment>
<feature type="transmembrane region" description="Helical" evidence="7">
    <location>
        <begin position="161"/>
        <end position="183"/>
    </location>
</feature>
<feature type="transmembrane region" description="Helical" evidence="7">
    <location>
        <begin position="31"/>
        <end position="54"/>
    </location>
</feature>